<reference evidence="1 2" key="1">
    <citation type="journal article" date="2012" name="J. Bacteriol.">
        <title>Complete Genome Sequence of Mycobacterium fortuitum subsp. fortuitum Type Strain DSM46621.</title>
        <authorList>
            <person name="Ho Y.S."/>
            <person name="Adroub S.A."/>
            <person name="Aleisa F."/>
            <person name="Mahmood H."/>
            <person name="Othoum G."/>
            <person name="Rashid F."/>
            <person name="Zaher M."/>
            <person name="Ali S."/>
            <person name="Bitter W."/>
            <person name="Pain A."/>
            <person name="Abdallah A.M."/>
        </authorList>
    </citation>
    <scope>NUCLEOTIDE SEQUENCE [LARGE SCALE GENOMIC DNA]</scope>
    <source>
        <strain evidence="2">DSM46621</strain>
    </source>
</reference>
<sequence length="228" mass="26177">MSEPVMKALCCVCGNLRTYRRARNCRGNWGDRSWERSLGDLKCSECGSITTHALLDDGSDFDEKRQRIALGDQDILPSWDPQWRKTIRTDYRRGLPRNPLTQHLWWKADEDAAREAGQKQFQAMCGELVNVPEQRSEGTTPRAQRMPSQAKDINLYEEEFQDPHTGLWWRDGDCVDCLRHRHAWLLRDRRKKLSALLIQVVAKIDDVDATMVEKLNELVASVLPGGGS</sequence>
<dbReference type="GeneID" id="93416003"/>
<dbReference type="RefSeq" id="WP_003882592.1">
    <property type="nucleotide sequence ID" value="NZ_JH814732.1"/>
</dbReference>
<dbReference type="HOGENOM" id="CLU_1213735_0_0_11"/>
<gene>
    <name evidence="1" type="ORF">MFORT_06802</name>
</gene>
<organism evidence="1 2">
    <name type="scientific">Mycolicibacterium fortuitum subsp. fortuitum DSM 46621 = ATCC 6841 = JCM 6387</name>
    <dbReference type="NCBI Taxonomy" id="1214102"/>
    <lineage>
        <taxon>Bacteria</taxon>
        <taxon>Bacillati</taxon>
        <taxon>Actinomycetota</taxon>
        <taxon>Actinomycetes</taxon>
        <taxon>Mycobacteriales</taxon>
        <taxon>Mycobacteriaceae</taxon>
        <taxon>Mycolicibacterium</taxon>
    </lineage>
</organism>
<evidence type="ECO:0000313" key="2">
    <source>
        <dbReference type="Proteomes" id="UP000006043"/>
    </source>
</evidence>
<protein>
    <submittedName>
        <fullName evidence="1">Uncharacterized protein</fullName>
    </submittedName>
</protein>
<dbReference type="Proteomes" id="UP000006043">
    <property type="component" value="Unassembled WGS sequence"/>
</dbReference>
<dbReference type="PATRIC" id="fig|1214102.3.peg.1356"/>
<dbReference type="AlphaFoldDB" id="K0VUH6"/>
<dbReference type="EMBL" id="ALQB01000019">
    <property type="protein sequence ID" value="EJZ14989.1"/>
    <property type="molecule type" value="Genomic_DNA"/>
</dbReference>
<accession>K0VUH6</accession>
<comment type="caution">
    <text evidence="1">The sequence shown here is derived from an EMBL/GenBank/DDBJ whole genome shotgun (WGS) entry which is preliminary data.</text>
</comment>
<evidence type="ECO:0000313" key="1">
    <source>
        <dbReference type="EMBL" id="EJZ14989.1"/>
    </source>
</evidence>
<proteinExistence type="predicted"/>
<name>K0VUH6_MYCFO</name>